<dbReference type="PANTHER" id="PTHR14911:SF21">
    <property type="entry name" value="N2-METHYLGUANOSINE TRNA METHYLTRANSFERASE"/>
    <property type="match status" value="1"/>
</dbReference>
<dbReference type="RefSeq" id="WP_247992707.1">
    <property type="nucleotide sequence ID" value="NZ_CP096019.1"/>
</dbReference>
<evidence type="ECO:0000256" key="3">
    <source>
        <dbReference type="ARBA" id="ARBA00022490"/>
    </source>
</evidence>
<dbReference type="InterPro" id="IPR029063">
    <property type="entry name" value="SAM-dependent_MTases_sf"/>
</dbReference>
<dbReference type="InterPro" id="IPR053943">
    <property type="entry name" value="RlmKL-like_Mtase_CS"/>
</dbReference>
<keyword evidence="8" id="KW-0819">tRNA processing</keyword>
<comment type="subunit">
    <text evidence="2">Monomer.</text>
</comment>
<keyword evidence="4" id="KW-0820">tRNA-binding</keyword>
<evidence type="ECO:0000313" key="16">
    <source>
        <dbReference type="EMBL" id="UPM42029.1"/>
    </source>
</evidence>
<dbReference type="KEGG" id="haad:MW046_08615"/>
<dbReference type="GO" id="GO:0160101">
    <property type="term" value="F:tRNA (guanine(10)-N2)-dimethyltransferase activity"/>
    <property type="evidence" value="ECO:0007669"/>
    <property type="project" value="UniProtKB-EC"/>
</dbReference>
<comment type="similarity">
    <text evidence="12">Belongs to the methyltransferase superfamily. Trm-G10 family.</text>
</comment>
<dbReference type="PANTHER" id="PTHR14911">
    <property type="entry name" value="THUMP DOMAIN-CONTAINING"/>
    <property type="match status" value="1"/>
</dbReference>
<dbReference type="SUPFAM" id="SSF143437">
    <property type="entry name" value="THUMP domain-like"/>
    <property type="match status" value="1"/>
</dbReference>
<dbReference type="CDD" id="cd11715">
    <property type="entry name" value="THUMP_AdoMetMT"/>
    <property type="match status" value="1"/>
</dbReference>
<comment type="catalytic activity">
    <reaction evidence="10">
        <text>guanosine(10) in tRNA + 2 S-adenosyl-L-methionine = N(2)-dimethylguanosine(10) in tRNA + 2 S-adenosyl-L-homocysteine + 2 H(+)</text>
        <dbReference type="Rhea" id="RHEA:43124"/>
        <dbReference type="Rhea" id="RHEA-COMP:10355"/>
        <dbReference type="Rhea" id="RHEA-COMP:10358"/>
        <dbReference type="ChEBI" id="CHEBI:15378"/>
        <dbReference type="ChEBI" id="CHEBI:57856"/>
        <dbReference type="ChEBI" id="CHEBI:59789"/>
        <dbReference type="ChEBI" id="CHEBI:74269"/>
        <dbReference type="ChEBI" id="CHEBI:74513"/>
        <dbReference type="EC" id="2.1.1.213"/>
    </reaction>
</comment>
<evidence type="ECO:0000259" key="15">
    <source>
        <dbReference type="Pfam" id="PF01170"/>
    </source>
</evidence>
<feature type="domain" description="Ribosomal RNA large subunit methyltransferase K/L-like methyltransferase" evidence="15">
    <location>
        <begin position="149"/>
        <end position="318"/>
    </location>
</feature>
<proteinExistence type="inferred from homology"/>
<dbReference type="EC" id="2.1.1.213" evidence="13"/>
<evidence type="ECO:0000256" key="1">
    <source>
        <dbReference type="ARBA" id="ARBA00004496"/>
    </source>
</evidence>
<dbReference type="Gene3D" id="3.40.50.150">
    <property type="entry name" value="Vaccinia Virus protein VP39"/>
    <property type="match status" value="1"/>
</dbReference>
<keyword evidence="5" id="KW-0489">Methyltransferase</keyword>
<dbReference type="AlphaFoldDB" id="A0A8T9ZZW9"/>
<evidence type="ECO:0000256" key="7">
    <source>
        <dbReference type="ARBA" id="ARBA00022691"/>
    </source>
</evidence>
<dbReference type="GO" id="GO:0030488">
    <property type="term" value="P:tRNA methylation"/>
    <property type="evidence" value="ECO:0007669"/>
    <property type="project" value="TreeGrafter"/>
</dbReference>
<gene>
    <name evidence="16" type="ORF">MW046_08615</name>
</gene>
<sequence length="332" mass="35215">MYVLEFAGEDDAFAACEAGSGCSGVTRLAPGLASATDIDQIESLAFTRRAGAMVGHTDAAVESARQLLTESVIDRRGTVAVRARDVRGTTDVDTQRAERELGAVLTQRGFEIDLDDPDHELRALFSDDSCVLGWLVARSIRDFGDRMPSKRPFFQPGSMGPLLARALANIAGARPGARVLDPMCGTGGLLIEAGLAGADVIGLDAQLKMTCGTRENLTRYLGSDAGTVLTGTATRLPFAADAVDAVVFDAPYGRQSKIVDERSDGSLPRLVSATLEEANRVAPRAVLVADRPWAEAATSAGWTVETSFTRRVHASLTRHILVLTANDRSGGR</sequence>
<keyword evidence="9" id="KW-0694">RNA-binding</keyword>
<keyword evidence="17" id="KW-1185">Reference proteome</keyword>
<dbReference type="FunFam" id="3.40.50.150:FF:000251">
    <property type="entry name" value="Putative RNA methylase"/>
    <property type="match status" value="1"/>
</dbReference>
<protein>
    <recommendedName>
        <fullName evidence="13">tRNA (guanine(10)-N(2))-dimethyltransferase</fullName>
        <ecNumber evidence="13">2.1.1.213</ecNumber>
    </recommendedName>
    <alternativeName>
        <fullName evidence="14">tRNA:G10 dimethyltransferase</fullName>
    </alternativeName>
</protein>
<reference evidence="16" key="1">
    <citation type="submission" date="2022-04" db="EMBL/GenBank/DDBJ databases">
        <title>Halocatena sp. nov., isolated from a salt lake.</title>
        <authorList>
            <person name="Cui H.-L."/>
        </authorList>
    </citation>
    <scope>NUCLEOTIDE SEQUENCE</scope>
    <source>
        <strain evidence="16">AD-1</strain>
    </source>
</reference>
<dbReference type="Proteomes" id="UP000831768">
    <property type="component" value="Chromosome"/>
</dbReference>
<evidence type="ECO:0000256" key="5">
    <source>
        <dbReference type="ARBA" id="ARBA00022603"/>
    </source>
</evidence>
<comment type="function">
    <text evidence="11">Catalyzes the adenosylmethionine-dependent methylation of the exocyclic amino group (N(2)) of guanosine at position 10 of various tRNAs. Acts via a two-step process that leads to the formation of either N(2)-monomethyl (m(2)G) or N(2)-dimethylguanosine (m(2)(2)G).</text>
</comment>
<dbReference type="EMBL" id="CP096019">
    <property type="protein sequence ID" value="UPM42029.1"/>
    <property type="molecule type" value="Genomic_DNA"/>
</dbReference>
<evidence type="ECO:0000313" key="17">
    <source>
        <dbReference type="Proteomes" id="UP000831768"/>
    </source>
</evidence>
<dbReference type="InterPro" id="IPR000241">
    <property type="entry name" value="RlmKL-like_Mtase"/>
</dbReference>
<evidence type="ECO:0000256" key="6">
    <source>
        <dbReference type="ARBA" id="ARBA00022679"/>
    </source>
</evidence>
<evidence type="ECO:0000256" key="4">
    <source>
        <dbReference type="ARBA" id="ARBA00022555"/>
    </source>
</evidence>
<keyword evidence="6" id="KW-0808">Transferase</keyword>
<evidence type="ECO:0000256" key="12">
    <source>
        <dbReference type="ARBA" id="ARBA00061338"/>
    </source>
</evidence>
<keyword evidence="3" id="KW-0963">Cytoplasm</keyword>
<dbReference type="CDD" id="cd02440">
    <property type="entry name" value="AdoMet_MTases"/>
    <property type="match status" value="1"/>
</dbReference>
<evidence type="ECO:0000256" key="13">
    <source>
        <dbReference type="ARBA" id="ARBA00066936"/>
    </source>
</evidence>
<evidence type="ECO:0000256" key="8">
    <source>
        <dbReference type="ARBA" id="ARBA00022694"/>
    </source>
</evidence>
<evidence type="ECO:0000256" key="11">
    <source>
        <dbReference type="ARBA" id="ARBA00054380"/>
    </source>
</evidence>
<evidence type="ECO:0000256" key="2">
    <source>
        <dbReference type="ARBA" id="ARBA00011245"/>
    </source>
</evidence>
<evidence type="ECO:0000256" key="14">
    <source>
        <dbReference type="ARBA" id="ARBA00082665"/>
    </source>
</evidence>
<keyword evidence="7" id="KW-0949">S-adenosyl-L-methionine</keyword>
<organism evidence="16 17">
    <name type="scientific">Halocatena salina</name>
    <dbReference type="NCBI Taxonomy" id="2934340"/>
    <lineage>
        <taxon>Archaea</taxon>
        <taxon>Methanobacteriati</taxon>
        <taxon>Methanobacteriota</taxon>
        <taxon>Stenosarchaea group</taxon>
        <taxon>Halobacteria</taxon>
        <taxon>Halobacteriales</taxon>
        <taxon>Natronomonadaceae</taxon>
        <taxon>Halocatena</taxon>
    </lineage>
</organism>
<evidence type="ECO:0000256" key="10">
    <source>
        <dbReference type="ARBA" id="ARBA00051883"/>
    </source>
</evidence>
<dbReference type="PROSITE" id="PS01261">
    <property type="entry name" value="UPF0020"/>
    <property type="match status" value="1"/>
</dbReference>
<comment type="subcellular location">
    <subcellularLocation>
        <location evidence="1">Cytoplasm</location>
    </subcellularLocation>
</comment>
<dbReference type="SUPFAM" id="SSF53335">
    <property type="entry name" value="S-adenosyl-L-methionine-dependent methyltransferases"/>
    <property type="match status" value="1"/>
</dbReference>
<dbReference type="Pfam" id="PF01170">
    <property type="entry name" value="UPF0020"/>
    <property type="match status" value="1"/>
</dbReference>
<dbReference type="GeneID" id="71928104"/>
<evidence type="ECO:0000256" key="9">
    <source>
        <dbReference type="ARBA" id="ARBA00022884"/>
    </source>
</evidence>
<dbReference type="GO" id="GO:0005737">
    <property type="term" value="C:cytoplasm"/>
    <property type="evidence" value="ECO:0007669"/>
    <property type="project" value="UniProtKB-SubCell"/>
</dbReference>
<name>A0A8T9ZZW9_9EURY</name>
<dbReference type="GO" id="GO:0000049">
    <property type="term" value="F:tRNA binding"/>
    <property type="evidence" value="ECO:0007669"/>
    <property type="project" value="UniProtKB-KW"/>
</dbReference>
<accession>A0A8T9ZZW9</accession>